<sequence>MAKIDLKISLEIKHKISCSNYGLNTVDLFSWGIFRKHERKDWEWYNIFKEKIKFDGIYLP</sequence>
<gene>
    <name evidence="1" type="ORF">S12H4_02631</name>
</gene>
<dbReference type="EMBL" id="BARW01000664">
    <property type="protein sequence ID" value="GAI67500.1"/>
    <property type="molecule type" value="Genomic_DNA"/>
</dbReference>
<evidence type="ECO:0000313" key="1">
    <source>
        <dbReference type="EMBL" id="GAI67500.1"/>
    </source>
</evidence>
<organism evidence="1">
    <name type="scientific">marine sediment metagenome</name>
    <dbReference type="NCBI Taxonomy" id="412755"/>
    <lineage>
        <taxon>unclassified sequences</taxon>
        <taxon>metagenomes</taxon>
        <taxon>ecological metagenomes</taxon>
    </lineage>
</organism>
<comment type="caution">
    <text evidence="1">The sequence shown here is derived from an EMBL/GenBank/DDBJ whole genome shotgun (WGS) entry which is preliminary data.</text>
</comment>
<dbReference type="AlphaFoldDB" id="X1RWE4"/>
<reference evidence="1" key="1">
    <citation type="journal article" date="2014" name="Front. Microbiol.">
        <title>High frequency of phylogenetically diverse reductive dehalogenase-homologous genes in deep subseafloor sedimentary metagenomes.</title>
        <authorList>
            <person name="Kawai M."/>
            <person name="Futagami T."/>
            <person name="Toyoda A."/>
            <person name="Takaki Y."/>
            <person name="Nishi S."/>
            <person name="Hori S."/>
            <person name="Arai W."/>
            <person name="Tsubouchi T."/>
            <person name="Morono Y."/>
            <person name="Uchiyama I."/>
            <person name="Ito T."/>
            <person name="Fujiyama A."/>
            <person name="Inagaki F."/>
            <person name="Takami H."/>
        </authorList>
    </citation>
    <scope>NUCLEOTIDE SEQUENCE</scope>
    <source>
        <strain evidence="1">Expedition CK06-06</strain>
    </source>
</reference>
<protein>
    <submittedName>
        <fullName evidence="1">Uncharacterized protein</fullName>
    </submittedName>
</protein>
<proteinExistence type="predicted"/>
<name>X1RWE4_9ZZZZ</name>
<accession>X1RWE4</accession>